<name>A0A1I6QNH2_9ACTN</name>
<evidence type="ECO:0000256" key="2">
    <source>
        <dbReference type="SAM" id="Phobius"/>
    </source>
</evidence>
<feature type="signal peptide" evidence="3">
    <location>
        <begin position="1"/>
        <end position="32"/>
    </location>
</feature>
<feature type="region of interest" description="Disordered" evidence="1">
    <location>
        <begin position="176"/>
        <end position="217"/>
    </location>
</feature>
<reference evidence="5" key="1">
    <citation type="submission" date="2016-10" db="EMBL/GenBank/DDBJ databases">
        <authorList>
            <person name="Varghese N."/>
            <person name="Submissions S."/>
        </authorList>
    </citation>
    <scope>NUCLEOTIDE SEQUENCE [LARGE SCALE GENOMIC DNA]</scope>
    <source>
        <strain evidence="5">CGMCC 4.7047</strain>
    </source>
</reference>
<keyword evidence="2" id="KW-0472">Membrane</keyword>
<accession>A0A1I6QNH2</accession>
<dbReference type="EMBL" id="FPAB01000002">
    <property type="protein sequence ID" value="SFS53999.1"/>
    <property type="molecule type" value="Genomic_DNA"/>
</dbReference>
<evidence type="ECO:0008006" key="6">
    <source>
        <dbReference type="Google" id="ProtNLM"/>
    </source>
</evidence>
<evidence type="ECO:0000313" key="5">
    <source>
        <dbReference type="Proteomes" id="UP000198873"/>
    </source>
</evidence>
<evidence type="ECO:0000256" key="1">
    <source>
        <dbReference type="SAM" id="MobiDB-lite"/>
    </source>
</evidence>
<keyword evidence="3" id="KW-0732">Signal</keyword>
<evidence type="ECO:0000256" key="3">
    <source>
        <dbReference type="SAM" id="SignalP"/>
    </source>
</evidence>
<evidence type="ECO:0000313" key="4">
    <source>
        <dbReference type="EMBL" id="SFS53999.1"/>
    </source>
</evidence>
<keyword evidence="2" id="KW-1133">Transmembrane helix</keyword>
<dbReference type="Proteomes" id="UP000198873">
    <property type="component" value="Unassembled WGS sequence"/>
</dbReference>
<dbReference type="RefSeq" id="WP_254791437.1">
    <property type="nucleotide sequence ID" value="NZ_FPAB01000002.1"/>
</dbReference>
<protein>
    <recommendedName>
        <fullName evidence="6">MFS transporter</fullName>
    </recommendedName>
</protein>
<organism evidence="4 5">
    <name type="scientific">Streptomyces harbinensis</name>
    <dbReference type="NCBI Taxonomy" id="1176198"/>
    <lineage>
        <taxon>Bacteria</taxon>
        <taxon>Bacillati</taxon>
        <taxon>Actinomycetota</taxon>
        <taxon>Actinomycetes</taxon>
        <taxon>Kitasatosporales</taxon>
        <taxon>Streptomycetaceae</taxon>
        <taxon>Streptomyces</taxon>
    </lineage>
</organism>
<gene>
    <name evidence="4" type="ORF">SAMN05444716_102148</name>
</gene>
<proteinExistence type="predicted"/>
<feature type="chain" id="PRO_5011653752" description="MFS transporter" evidence="3">
    <location>
        <begin position="33"/>
        <end position="217"/>
    </location>
</feature>
<keyword evidence="2" id="KW-0812">Transmembrane</keyword>
<sequence length="217" mass="21993">MGSSGSRPSRTLRAAVFAALCVLLAAAGHSHAAGTPLPWWLPPAAWPVTGCAAWFLTGRERGIPVVLGATVTAQAALHVAFSVVMAWSGPVTGAAGDGVPGQSLPHALTLALEHAGHAGHTAAAPGTGSGPSAGMAAAHLGAALLSGLWLAYGERAVFRAARALSAWLVAPLRLLRRPPRPPHRPSPVPPAPSRRPRRHPALRVTTTRGPPPGPAVG</sequence>
<dbReference type="STRING" id="1176198.SAMN05444716_102148"/>
<feature type="compositionally biased region" description="Pro residues" evidence="1">
    <location>
        <begin position="184"/>
        <end position="193"/>
    </location>
</feature>
<feature type="transmembrane region" description="Helical" evidence="2">
    <location>
        <begin position="133"/>
        <end position="152"/>
    </location>
</feature>
<dbReference type="AlphaFoldDB" id="A0A1I6QNH2"/>
<keyword evidence="5" id="KW-1185">Reference proteome</keyword>